<dbReference type="Gene3D" id="3.30.530.20">
    <property type="match status" value="1"/>
</dbReference>
<dbReference type="EMBL" id="BMYJ01000006">
    <property type="protein sequence ID" value="GHC58606.1"/>
    <property type="molecule type" value="Genomic_DNA"/>
</dbReference>
<dbReference type="CDD" id="cd05018">
    <property type="entry name" value="CoxG"/>
    <property type="match status" value="1"/>
</dbReference>
<evidence type="ECO:0000313" key="2">
    <source>
        <dbReference type="EMBL" id="GHC58606.1"/>
    </source>
</evidence>
<dbReference type="PANTHER" id="PTHR38588">
    <property type="entry name" value="BLL0334 PROTEIN"/>
    <property type="match status" value="1"/>
</dbReference>
<accession>A0A918WLT6</accession>
<proteinExistence type="predicted"/>
<dbReference type="InterPro" id="IPR010419">
    <property type="entry name" value="CO_DH_gsu"/>
</dbReference>
<comment type="caution">
    <text evidence="2">The sequence shown here is derived from an EMBL/GenBank/DDBJ whole genome shotgun (WGS) entry which is preliminary data.</text>
</comment>
<name>A0A918WLT6_9RHOB</name>
<dbReference type="Pfam" id="PF06240">
    <property type="entry name" value="COXG"/>
    <property type="match status" value="1"/>
</dbReference>
<feature type="compositionally biased region" description="Acidic residues" evidence="1">
    <location>
        <begin position="145"/>
        <end position="154"/>
    </location>
</feature>
<evidence type="ECO:0000313" key="3">
    <source>
        <dbReference type="Proteomes" id="UP000638981"/>
    </source>
</evidence>
<feature type="region of interest" description="Disordered" evidence="1">
    <location>
        <begin position="143"/>
        <end position="177"/>
    </location>
</feature>
<keyword evidence="3" id="KW-1185">Reference proteome</keyword>
<protein>
    <submittedName>
        <fullName evidence="2">Carbon monoxide dehydrogenase</fullName>
    </submittedName>
</protein>
<sequence>MQLNDERIIKADPATVWAAILDPAVLQACIPGCESLTGSVAEGFEAVVSQKVGPVSARFTGLVTLSDVLAPHSLTISGEGKGGVAGFAKGGASVSFVPEGEGTKLTYAAEAKVGGKIAQLGSRIIDSFARKLADEFFQRFQDAVEGPDAEEEEPQASGADNENQDKPKKGWFRRLIS</sequence>
<evidence type="ECO:0000256" key="1">
    <source>
        <dbReference type="SAM" id="MobiDB-lite"/>
    </source>
</evidence>
<dbReference type="InterPro" id="IPR023393">
    <property type="entry name" value="START-like_dom_sf"/>
</dbReference>
<reference evidence="2" key="1">
    <citation type="journal article" date="2014" name="Int. J. Syst. Evol. Microbiol.">
        <title>Complete genome sequence of Corynebacterium casei LMG S-19264T (=DSM 44701T), isolated from a smear-ripened cheese.</title>
        <authorList>
            <consortium name="US DOE Joint Genome Institute (JGI-PGF)"/>
            <person name="Walter F."/>
            <person name="Albersmeier A."/>
            <person name="Kalinowski J."/>
            <person name="Ruckert C."/>
        </authorList>
    </citation>
    <scope>NUCLEOTIDE SEQUENCE</scope>
    <source>
        <strain evidence="2">KCTC 23310</strain>
    </source>
</reference>
<gene>
    <name evidence="2" type="ORF">GCM10007315_22880</name>
</gene>
<dbReference type="Proteomes" id="UP000638981">
    <property type="component" value="Unassembled WGS sequence"/>
</dbReference>
<dbReference type="PANTHER" id="PTHR38588:SF1">
    <property type="entry name" value="BLL0334 PROTEIN"/>
    <property type="match status" value="1"/>
</dbReference>
<dbReference type="SUPFAM" id="SSF55961">
    <property type="entry name" value="Bet v1-like"/>
    <property type="match status" value="1"/>
</dbReference>
<organism evidence="2 3">
    <name type="scientific">Neogemmobacter tilapiae</name>
    <dbReference type="NCBI Taxonomy" id="875041"/>
    <lineage>
        <taxon>Bacteria</taxon>
        <taxon>Pseudomonadati</taxon>
        <taxon>Pseudomonadota</taxon>
        <taxon>Alphaproteobacteria</taxon>
        <taxon>Rhodobacterales</taxon>
        <taxon>Paracoccaceae</taxon>
        <taxon>Neogemmobacter</taxon>
    </lineage>
</organism>
<reference evidence="2" key="2">
    <citation type="submission" date="2020-09" db="EMBL/GenBank/DDBJ databases">
        <authorList>
            <person name="Sun Q."/>
            <person name="Kim S."/>
        </authorList>
    </citation>
    <scope>NUCLEOTIDE SEQUENCE</scope>
    <source>
        <strain evidence="2">KCTC 23310</strain>
    </source>
</reference>
<dbReference type="RefSeq" id="WP_189411798.1">
    <property type="nucleotide sequence ID" value="NZ_BMYJ01000006.1"/>
</dbReference>
<dbReference type="AlphaFoldDB" id="A0A918WLT6"/>